<reference evidence="1 2" key="1">
    <citation type="submission" date="2017-03" db="EMBL/GenBank/DDBJ databases">
        <title>Genome sequence of Clostridium oryzae DSM 28571.</title>
        <authorList>
            <person name="Poehlein A."/>
            <person name="Daniel R."/>
        </authorList>
    </citation>
    <scope>NUCLEOTIDE SEQUENCE [LARGE SCALE GENOMIC DNA]</scope>
    <source>
        <strain evidence="1 2">DSM 28571</strain>
    </source>
</reference>
<dbReference type="EMBL" id="MZGV01000016">
    <property type="protein sequence ID" value="OPJ62302.1"/>
    <property type="molecule type" value="Genomic_DNA"/>
</dbReference>
<evidence type="ECO:0000313" key="2">
    <source>
        <dbReference type="Proteomes" id="UP000190080"/>
    </source>
</evidence>
<dbReference type="Proteomes" id="UP000190080">
    <property type="component" value="Unassembled WGS sequence"/>
</dbReference>
<keyword evidence="2" id="KW-1185">Reference proteome</keyword>
<dbReference type="RefSeq" id="WP_079423666.1">
    <property type="nucleotide sequence ID" value="NZ_MZGV01000016.1"/>
</dbReference>
<proteinExistence type="predicted"/>
<evidence type="ECO:0000313" key="1">
    <source>
        <dbReference type="EMBL" id="OPJ62302.1"/>
    </source>
</evidence>
<dbReference type="AlphaFoldDB" id="A0A1V4IQL4"/>
<sequence>MDTCGKRNGVGYQSFLHQLTFVGECPFHKEPLLVASYDGNTIPYSIHTKKNEAYSTMIDQAKITAKRYVNVMESRKLIDGIWESIPSVFSSISINDCSDIRFFNPCADSAQRAMTSDDTLHKLLKSLFFEKYPSIKPIASFSNVECTTFYKELTHRIEDICLSLTRDFHKGSLNGYFSFTIM</sequence>
<name>A0A1V4IQL4_9CLOT</name>
<accession>A0A1V4IQL4</accession>
<comment type="caution">
    <text evidence="1">The sequence shown here is derived from an EMBL/GenBank/DDBJ whole genome shotgun (WGS) entry which is preliminary data.</text>
</comment>
<organism evidence="1 2">
    <name type="scientific">Clostridium oryzae</name>
    <dbReference type="NCBI Taxonomy" id="1450648"/>
    <lineage>
        <taxon>Bacteria</taxon>
        <taxon>Bacillati</taxon>
        <taxon>Bacillota</taxon>
        <taxon>Clostridia</taxon>
        <taxon>Eubacteriales</taxon>
        <taxon>Clostridiaceae</taxon>
        <taxon>Clostridium</taxon>
    </lineage>
</organism>
<dbReference type="OrthoDB" id="2543325at2"/>
<gene>
    <name evidence="1" type="ORF">CLORY_19170</name>
</gene>
<protein>
    <submittedName>
        <fullName evidence="1">Uncharacterized protein</fullName>
    </submittedName>
</protein>